<dbReference type="GO" id="GO:0102210">
    <property type="term" value="F:rhamnogalacturonan endolyase activity"/>
    <property type="evidence" value="ECO:0007669"/>
    <property type="project" value="UniProtKB-EC"/>
</dbReference>
<dbReference type="Gene3D" id="2.70.98.10">
    <property type="match status" value="1"/>
</dbReference>
<name>A0AAU9T299_THLAR</name>
<evidence type="ECO:0000259" key="10">
    <source>
        <dbReference type="Pfam" id="PF14686"/>
    </source>
</evidence>
<feature type="domain" description="Rhamnogalacturonan lyase" evidence="10">
    <location>
        <begin position="384"/>
        <end position="456"/>
    </location>
</feature>
<keyword evidence="6 8" id="KW-0732">Signal</keyword>
<dbReference type="PANTHER" id="PTHR32018">
    <property type="entry name" value="RHAMNOGALACTURONATE LYASE FAMILY PROTEIN"/>
    <property type="match status" value="1"/>
</dbReference>
<evidence type="ECO:0000256" key="8">
    <source>
        <dbReference type="SAM" id="SignalP"/>
    </source>
</evidence>
<dbReference type="InterPro" id="IPR013784">
    <property type="entry name" value="Carb-bd-like_fold"/>
</dbReference>
<dbReference type="InterPro" id="IPR029413">
    <property type="entry name" value="RG-lyase_II"/>
</dbReference>
<comment type="similarity">
    <text evidence="3">Belongs to the polysaccharide lyase 4 family.</text>
</comment>
<dbReference type="Pfam" id="PF06045">
    <property type="entry name" value="Rhamnogal_lyase"/>
    <property type="match status" value="1"/>
</dbReference>
<dbReference type="EMBL" id="OU466863">
    <property type="protein sequence ID" value="CAH2076114.1"/>
    <property type="molecule type" value="Genomic_DNA"/>
</dbReference>
<keyword evidence="7" id="KW-0456">Lyase</keyword>
<proteinExistence type="inferred from homology"/>
<evidence type="ECO:0000256" key="5">
    <source>
        <dbReference type="ARBA" id="ARBA00022525"/>
    </source>
</evidence>
<dbReference type="GO" id="GO:0005975">
    <property type="term" value="P:carbohydrate metabolic process"/>
    <property type="evidence" value="ECO:0007669"/>
    <property type="project" value="InterPro"/>
</dbReference>
<dbReference type="Proteomes" id="UP000836841">
    <property type="component" value="Chromosome 7"/>
</dbReference>
<dbReference type="InterPro" id="IPR011013">
    <property type="entry name" value="Gal_mutarotase_sf_dom"/>
</dbReference>
<feature type="domain" description="Rhamnogalacturonan lyase" evidence="9">
    <location>
        <begin position="470"/>
        <end position="657"/>
    </location>
</feature>
<reference evidence="11 12" key="1">
    <citation type="submission" date="2022-03" db="EMBL/GenBank/DDBJ databases">
        <authorList>
            <person name="Nunn A."/>
            <person name="Chopra R."/>
            <person name="Nunn A."/>
            <person name="Contreras Garrido A."/>
        </authorList>
    </citation>
    <scope>NUCLEOTIDE SEQUENCE [LARGE SCALE GENOMIC DNA]</scope>
</reference>
<evidence type="ECO:0000256" key="7">
    <source>
        <dbReference type="ARBA" id="ARBA00023239"/>
    </source>
</evidence>
<protein>
    <recommendedName>
        <fullName evidence="4">rhamnogalacturonan endolyase</fullName>
        <ecNumber evidence="4">4.2.2.23</ecNumber>
    </recommendedName>
</protein>
<dbReference type="EC" id="4.2.2.23" evidence="4"/>
<gene>
    <name evidence="11" type="ORF">TAV2_LOCUS25699</name>
</gene>
<evidence type="ECO:0000256" key="1">
    <source>
        <dbReference type="ARBA" id="ARBA00001324"/>
    </source>
</evidence>
<evidence type="ECO:0000313" key="12">
    <source>
        <dbReference type="Proteomes" id="UP000836841"/>
    </source>
</evidence>
<dbReference type="Pfam" id="PF14686">
    <property type="entry name" value="fn3_3"/>
    <property type="match status" value="1"/>
</dbReference>
<dbReference type="GO" id="GO:0005576">
    <property type="term" value="C:extracellular region"/>
    <property type="evidence" value="ECO:0007669"/>
    <property type="project" value="UniProtKB-SubCell"/>
</dbReference>
<dbReference type="SUPFAM" id="SSF49785">
    <property type="entry name" value="Galactose-binding domain-like"/>
    <property type="match status" value="1"/>
</dbReference>
<feature type="signal peptide" evidence="8">
    <location>
        <begin position="1"/>
        <end position="25"/>
    </location>
</feature>
<organism evidence="11 12">
    <name type="scientific">Thlaspi arvense</name>
    <name type="common">Field penny-cress</name>
    <dbReference type="NCBI Taxonomy" id="13288"/>
    <lineage>
        <taxon>Eukaryota</taxon>
        <taxon>Viridiplantae</taxon>
        <taxon>Streptophyta</taxon>
        <taxon>Embryophyta</taxon>
        <taxon>Tracheophyta</taxon>
        <taxon>Spermatophyta</taxon>
        <taxon>Magnoliopsida</taxon>
        <taxon>eudicotyledons</taxon>
        <taxon>Gunneridae</taxon>
        <taxon>Pentapetalae</taxon>
        <taxon>rosids</taxon>
        <taxon>malvids</taxon>
        <taxon>Brassicales</taxon>
        <taxon>Brassicaceae</taxon>
        <taxon>Thlaspideae</taxon>
        <taxon>Thlaspi</taxon>
    </lineage>
</organism>
<comment type="catalytic activity">
    <reaction evidence="1">
        <text>Endotype eliminative cleavage of L-alpha-rhamnopyranosyl-(1-&gt;4)-alpha-D-galactopyranosyluronic acid bonds of rhamnogalacturonan I domains in ramified hairy regions of pectin leaving L-rhamnopyranose at the reducing end and 4-deoxy-4,5-unsaturated D-galactopyranosyluronic acid at the non-reducing end.</text>
        <dbReference type="EC" id="4.2.2.23"/>
    </reaction>
</comment>
<dbReference type="Gene3D" id="2.60.40.1120">
    <property type="entry name" value="Carboxypeptidase-like, regulatory domain"/>
    <property type="match status" value="1"/>
</dbReference>
<accession>A0AAU9T299</accession>
<keyword evidence="5" id="KW-0964">Secreted</keyword>
<dbReference type="AlphaFoldDB" id="A0AAU9T299"/>
<dbReference type="CDD" id="cd10320">
    <property type="entry name" value="RGL4_N"/>
    <property type="match status" value="1"/>
</dbReference>
<keyword evidence="12" id="KW-1185">Reference proteome</keyword>
<dbReference type="Gene3D" id="2.60.120.260">
    <property type="entry name" value="Galactose-binding domain-like"/>
    <property type="match status" value="1"/>
</dbReference>
<evidence type="ECO:0000256" key="4">
    <source>
        <dbReference type="ARBA" id="ARBA00012437"/>
    </source>
</evidence>
<dbReference type="InterPro" id="IPR010325">
    <property type="entry name" value="Rhamnogal_lyase"/>
</dbReference>
<dbReference type="CDD" id="cd10316">
    <property type="entry name" value="RGL4_M"/>
    <property type="match status" value="1"/>
</dbReference>
<dbReference type="SUPFAM" id="SSF74650">
    <property type="entry name" value="Galactose mutarotase-like"/>
    <property type="match status" value="1"/>
</dbReference>
<dbReference type="SUPFAM" id="SSF49452">
    <property type="entry name" value="Starch-binding domain-like"/>
    <property type="match status" value="1"/>
</dbReference>
<dbReference type="CDD" id="cd10317">
    <property type="entry name" value="RGL4_C"/>
    <property type="match status" value="1"/>
</dbReference>
<evidence type="ECO:0000259" key="9">
    <source>
        <dbReference type="Pfam" id="PF14683"/>
    </source>
</evidence>
<dbReference type="GO" id="GO:0030246">
    <property type="term" value="F:carbohydrate binding"/>
    <property type="evidence" value="ECO:0007669"/>
    <property type="project" value="InterPro"/>
</dbReference>
<feature type="chain" id="PRO_5043594507" description="rhamnogalacturonan endolyase" evidence="8">
    <location>
        <begin position="26"/>
        <end position="661"/>
    </location>
</feature>
<sequence length="661" mass="76003">MMISQKKIASTMICFLLLLLSIAFSEPTRNLNGISAPTVQQIRNRHDGSREVIVDNGIIRVSFSSPQGLITGITYKGIDNVLNPHIRARGYWDITWQGENIRGLDRIEGTKFRIITQNEEQVEISFSRTWSGDSHIPLNVDKRYIIRTNTSGIYTYGIFERLPQWPEVEMGLIRMAFKLNPDRFHYMVVADNRQREMPTDDDRNIQLGHAKALAFKEAVELTHPHNLKFRNQVDDKYQYSCEVKDNKVHGWISTKSHVGFWLISPSGEYRSGGPVKQELTSHVGPTALTTFISVHYVGADMETRYRAGEAWKKVLGPVFIYLNSDSTGNNPRDLLWQDAKRQTEQEVEAWPYDFVASSDFPSRRERGTVTGRLFVNDRFLTPAQSAYIGLAPPGLAGSWQTNTKGYQFWTKTNETGFFTIDNVRPGTYNLYGWVTGFIGDFRYENSVTVVAGSEVNLDRVVFVPPRNGPTLWEIGVPDRTAREYFVPEPYKDTMNPLYLNHTDKFRQYGLWQRYTELYPNHDLVYTIGASNYAQDWFYAHVTRKINDLTYEPTTWQIVFHLPYVNWRGRYTLQLALASASRANLQVRFNNEYSMPLFSTGYIGRDNAIARHGIHGAYRLYSIAVPGRLLRTGTNTIYLRQAKAFGPFEGLMYDYIRLEGSF</sequence>
<dbReference type="InterPro" id="IPR029411">
    <property type="entry name" value="RG-lyase_III"/>
</dbReference>
<evidence type="ECO:0000256" key="6">
    <source>
        <dbReference type="ARBA" id="ARBA00022729"/>
    </source>
</evidence>
<dbReference type="Pfam" id="PF14683">
    <property type="entry name" value="CBM-like"/>
    <property type="match status" value="1"/>
</dbReference>
<dbReference type="InterPro" id="IPR051850">
    <property type="entry name" value="Polysacch_Lyase_4"/>
</dbReference>
<dbReference type="InterPro" id="IPR014718">
    <property type="entry name" value="GH-type_carb-bd"/>
</dbReference>
<evidence type="ECO:0000256" key="2">
    <source>
        <dbReference type="ARBA" id="ARBA00004613"/>
    </source>
</evidence>
<evidence type="ECO:0000256" key="3">
    <source>
        <dbReference type="ARBA" id="ARBA00010418"/>
    </source>
</evidence>
<evidence type="ECO:0000313" key="11">
    <source>
        <dbReference type="EMBL" id="CAH2076114.1"/>
    </source>
</evidence>
<dbReference type="PANTHER" id="PTHR32018:SF13">
    <property type="entry name" value="RHAMNOGALACTURONAN ENDOLYASE"/>
    <property type="match status" value="1"/>
</dbReference>
<comment type="subcellular location">
    <subcellularLocation>
        <location evidence="2">Secreted</location>
    </subcellularLocation>
</comment>
<dbReference type="InterPro" id="IPR008979">
    <property type="entry name" value="Galactose-bd-like_sf"/>
</dbReference>